<evidence type="ECO:0000313" key="24">
    <source>
        <dbReference type="Proteomes" id="UP000694867"/>
    </source>
</evidence>
<feature type="binding site" evidence="16">
    <location>
        <position position="737"/>
    </location>
    <ligand>
        <name>L-glutamate</name>
        <dbReference type="ChEBI" id="CHEBI:29985"/>
    </ligand>
</feature>
<dbReference type="InterPro" id="IPR015683">
    <property type="entry name" value="Ionotropic_Glu_rcpt"/>
</dbReference>
<dbReference type="RefSeq" id="XP_018497344.2">
    <property type="nucleotide sequence ID" value="XM_018641828.2"/>
</dbReference>
<keyword evidence="14" id="KW-0407">Ion channel</keyword>
<dbReference type="SMART" id="SM00079">
    <property type="entry name" value="PBPe"/>
    <property type="match status" value="1"/>
</dbReference>
<feature type="domain" description="Ionotropic glutamate receptor L-glutamate and glycine-binding" evidence="23">
    <location>
        <begin position="445"/>
        <end position="506"/>
    </location>
</feature>
<evidence type="ECO:0000256" key="15">
    <source>
        <dbReference type="ARBA" id="ARBA00034104"/>
    </source>
</evidence>
<keyword evidence="8" id="KW-0406">Ion transport</keyword>
<keyword evidence="9 20" id="KW-0472">Membrane</keyword>
<dbReference type="GeneID" id="100905217"/>
<evidence type="ECO:0000256" key="21">
    <source>
        <dbReference type="SAM" id="SignalP"/>
    </source>
</evidence>
<dbReference type="SUPFAM" id="SSF53822">
    <property type="entry name" value="Periplasmic binding protein-like I"/>
    <property type="match status" value="1"/>
</dbReference>
<keyword evidence="24" id="KW-1185">Reference proteome</keyword>
<evidence type="ECO:0000256" key="8">
    <source>
        <dbReference type="ARBA" id="ARBA00023065"/>
    </source>
</evidence>
<accession>A0AAJ7L6H4</accession>
<feature type="transmembrane region" description="Helical" evidence="20">
    <location>
        <begin position="823"/>
        <end position="844"/>
    </location>
</feature>
<keyword evidence="3" id="KW-1003">Cell membrane</keyword>
<keyword evidence="7" id="KW-0770">Synapse</keyword>
<proteinExistence type="inferred from homology"/>
<dbReference type="Proteomes" id="UP000694867">
    <property type="component" value="Unplaced"/>
</dbReference>
<evidence type="ECO:0000256" key="4">
    <source>
        <dbReference type="ARBA" id="ARBA00022692"/>
    </source>
</evidence>
<gene>
    <name evidence="25" type="primary">LOC100905217</name>
</gene>
<reference evidence="25" key="1">
    <citation type="submission" date="2025-08" db="UniProtKB">
        <authorList>
            <consortium name="RefSeq"/>
        </authorList>
    </citation>
    <scope>IDENTIFICATION</scope>
</reference>
<dbReference type="GO" id="GO:0015276">
    <property type="term" value="F:ligand-gated monoatomic ion channel activity"/>
    <property type="evidence" value="ECO:0007669"/>
    <property type="project" value="InterPro"/>
</dbReference>
<evidence type="ECO:0000256" key="9">
    <source>
        <dbReference type="ARBA" id="ARBA00023136"/>
    </source>
</evidence>
<dbReference type="InterPro" id="IPR001508">
    <property type="entry name" value="Iono_Glu_rcpt_met"/>
</dbReference>
<dbReference type="GO" id="GO:0045211">
    <property type="term" value="C:postsynaptic membrane"/>
    <property type="evidence" value="ECO:0007669"/>
    <property type="project" value="UniProtKB-SubCell"/>
</dbReference>
<dbReference type="Gene3D" id="3.40.50.2300">
    <property type="match status" value="2"/>
</dbReference>
<evidence type="ECO:0000256" key="18">
    <source>
        <dbReference type="PIRSR" id="PIRSR601508-3"/>
    </source>
</evidence>
<dbReference type="PANTHER" id="PTHR18966">
    <property type="entry name" value="IONOTROPIC GLUTAMATE RECEPTOR"/>
    <property type="match status" value="1"/>
</dbReference>
<keyword evidence="18" id="KW-1015">Disulfide bond</keyword>
<feature type="domain" description="Ionotropic glutamate receptor C-terminal" evidence="22">
    <location>
        <begin position="435"/>
        <end position="800"/>
    </location>
</feature>
<dbReference type="GO" id="GO:0038023">
    <property type="term" value="F:signaling receptor activity"/>
    <property type="evidence" value="ECO:0007669"/>
    <property type="project" value="InterPro"/>
</dbReference>
<dbReference type="FunFam" id="3.40.190.10:FF:000024">
    <property type="entry name" value="Glutamate receptor, ionotropic, delta 1"/>
    <property type="match status" value="1"/>
</dbReference>
<feature type="site" description="Crucial to convey clamshell closure to channel opening" evidence="17">
    <location>
        <position position="667"/>
    </location>
</feature>
<keyword evidence="13" id="KW-1071">Ligand-gated ion channel</keyword>
<evidence type="ECO:0000256" key="12">
    <source>
        <dbReference type="ARBA" id="ARBA00023257"/>
    </source>
</evidence>
<evidence type="ECO:0000259" key="23">
    <source>
        <dbReference type="SMART" id="SM00918"/>
    </source>
</evidence>
<dbReference type="InterPro" id="IPR028082">
    <property type="entry name" value="Peripla_BP_I"/>
</dbReference>
<keyword evidence="4 20" id="KW-0812">Transmembrane</keyword>
<dbReference type="Pfam" id="PF00060">
    <property type="entry name" value="Lig_chan"/>
    <property type="match status" value="1"/>
</dbReference>
<dbReference type="InterPro" id="IPR001828">
    <property type="entry name" value="ANF_lig-bd_rcpt"/>
</dbReference>
<feature type="binding site" evidence="16">
    <location>
        <position position="689"/>
    </location>
    <ligand>
        <name>L-glutamate</name>
        <dbReference type="ChEBI" id="CHEBI:29985"/>
    </ligand>
</feature>
<dbReference type="SUPFAM" id="SSF81324">
    <property type="entry name" value="Voltage-gated potassium channels"/>
    <property type="match status" value="1"/>
</dbReference>
<evidence type="ECO:0000256" key="20">
    <source>
        <dbReference type="SAM" id="Phobius"/>
    </source>
</evidence>
<evidence type="ECO:0000256" key="1">
    <source>
        <dbReference type="ARBA" id="ARBA00008685"/>
    </source>
</evidence>
<dbReference type="SUPFAM" id="SSF53850">
    <property type="entry name" value="Periplasmic binding protein-like II"/>
    <property type="match status" value="1"/>
</dbReference>
<sequence length="895" mass="100844">MNSGRQPLQLALTLLLCSRIATAAEVVKIGGIFDQEDDRLAKAFSLAVDRVNRDMGDLESATFRAKIARVLPKDNLAASRHVCDMLREKVVAFVGPTSDSVKEYLKSVAATFNIPHFSTDFEILERRAPYTLSLHPDLQSLSRLLRDIVEDKKWRKIAVIYDSDDVLIILKDVLTYGFNQSLADVLLYPFDEELSFEKMLKDIGSQQHYNLIVGLQPERAKQLLLASQGLHSSFYNAYLILDLDFHAVSMSGARMENYFANVTLIRLADPHREDVKAQQSQKTAAPYANAPGLHLSLWKPTPNPFDELEISHFSTEEALIYDAVTLIAHSVLSLLRMNAISFQKVNCNKTGSRWDYGQALLDNLKEVTVRGLTGDVRLDRSGKRDAFSFDILEINRTSEVWAYRKSVVWEPRSGLIKRKGEEVEVDKEFSVDGMVLRVVTAPNEPYTIIDETKTGQDRFSGYAIDLIKMLAERANFTPEFYIVADGAYGSHQGNGVWNGLIGDLMKHTADIAIVDLTTTAERESVVDFTTPFMSTGISILFRIPEMQPPSLFSFMHPFSIVVWFYTLTTYILITLGTYMLGRFTPYEWVPSHPCDPDSEPENQFSTLNNCFWFTMGSIMQQGSDLVPRAVSTRTLASLWYFFCLILISSYTANLAAFLTAARMSNPIESANDLAKQTDIAYGAKDGGSTQRFFQNSNNSVYKRMWAYMESTKPSVFPKDNDEGIQRVLKGKYAYLMEATSIEYLVERNCNLTQVGGLLDNKGYGIATPQGSPVRNILEHHLIIMQEFGVLQELKQLWWKAPENPCVRSKDDSAEMTMDSLGGVFLTLVVGVLFGLLVGIFEFWWDKSQAPYGERQHILVEFFREFMMVITCTGSRPNPENEGSSEADDVSKKSSP</sequence>
<feature type="transmembrane region" description="Helical" evidence="20">
    <location>
        <begin position="560"/>
        <end position="581"/>
    </location>
</feature>
<dbReference type="PRINTS" id="PR00177">
    <property type="entry name" value="NMDARECEPTOR"/>
</dbReference>
<protein>
    <submittedName>
        <fullName evidence="25">Glutamate receptor ionotropic, kainate 2</fullName>
    </submittedName>
</protein>
<feature type="chain" id="PRO_5042574705" evidence="21">
    <location>
        <begin position="24"/>
        <end position="895"/>
    </location>
</feature>
<evidence type="ECO:0000256" key="14">
    <source>
        <dbReference type="ARBA" id="ARBA00023303"/>
    </source>
</evidence>
<evidence type="ECO:0000256" key="7">
    <source>
        <dbReference type="ARBA" id="ARBA00023018"/>
    </source>
</evidence>
<evidence type="ECO:0000256" key="5">
    <source>
        <dbReference type="ARBA" id="ARBA00022729"/>
    </source>
</evidence>
<dbReference type="Gene3D" id="3.40.190.10">
    <property type="entry name" value="Periplasmic binding protein-like II"/>
    <property type="match status" value="2"/>
</dbReference>
<dbReference type="InterPro" id="IPR001320">
    <property type="entry name" value="Iontro_rcpt_C"/>
</dbReference>
<feature type="transmembrane region" description="Helical" evidence="20">
    <location>
        <begin position="638"/>
        <end position="661"/>
    </location>
</feature>
<evidence type="ECO:0000256" key="10">
    <source>
        <dbReference type="ARBA" id="ARBA00023170"/>
    </source>
</evidence>
<feature type="binding site" evidence="16">
    <location>
        <position position="522"/>
    </location>
    <ligand>
        <name>L-glutamate</name>
        <dbReference type="ChEBI" id="CHEBI:29985"/>
    </ligand>
</feature>
<feature type="binding site" evidence="16">
    <location>
        <position position="517"/>
    </location>
    <ligand>
        <name>L-glutamate</name>
        <dbReference type="ChEBI" id="CHEBI:29985"/>
    </ligand>
</feature>
<evidence type="ECO:0000256" key="19">
    <source>
        <dbReference type="SAM" id="MobiDB-lite"/>
    </source>
</evidence>
<evidence type="ECO:0000256" key="6">
    <source>
        <dbReference type="ARBA" id="ARBA00022989"/>
    </source>
</evidence>
<dbReference type="InterPro" id="IPR019594">
    <property type="entry name" value="Glu/Gly-bd"/>
</dbReference>
<comment type="similarity">
    <text evidence="1">Belongs to the glutamate-gated ion channel (TC 1.A.10.1) family.</text>
</comment>
<feature type="signal peptide" evidence="21">
    <location>
        <begin position="1"/>
        <end position="23"/>
    </location>
</feature>
<evidence type="ECO:0000256" key="17">
    <source>
        <dbReference type="PIRSR" id="PIRSR601508-2"/>
    </source>
</evidence>
<name>A0AAJ7L6H4_9ACAR</name>
<keyword evidence="11" id="KW-0325">Glycoprotein</keyword>
<dbReference type="FunFam" id="3.40.190.10:FF:000060">
    <property type="entry name" value="Glutamate receptor ionotropic, kainate 1"/>
    <property type="match status" value="1"/>
</dbReference>
<feature type="disulfide bond" evidence="18">
    <location>
        <begin position="749"/>
        <end position="805"/>
    </location>
</feature>
<comment type="subcellular location">
    <subcellularLocation>
        <location evidence="15">Postsynaptic cell membrane</location>
        <topology evidence="15">Multi-pass membrane protein</topology>
    </subcellularLocation>
</comment>
<feature type="binding site" evidence="16">
    <location>
        <position position="688"/>
    </location>
    <ligand>
        <name>L-glutamate</name>
        <dbReference type="ChEBI" id="CHEBI:29985"/>
    </ligand>
</feature>
<keyword evidence="6 20" id="KW-1133">Transmembrane helix</keyword>
<dbReference type="FunFam" id="1.10.287.70:FF:000010">
    <property type="entry name" value="Putative glutamate receptor ionotropic kainate 1"/>
    <property type="match status" value="1"/>
</dbReference>
<keyword evidence="5 21" id="KW-0732">Signal</keyword>
<organism evidence="24 25">
    <name type="scientific">Galendromus occidentalis</name>
    <name type="common">western predatory mite</name>
    <dbReference type="NCBI Taxonomy" id="34638"/>
    <lineage>
        <taxon>Eukaryota</taxon>
        <taxon>Metazoa</taxon>
        <taxon>Ecdysozoa</taxon>
        <taxon>Arthropoda</taxon>
        <taxon>Chelicerata</taxon>
        <taxon>Arachnida</taxon>
        <taxon>Acari</taxon>
        <taxon>Parasitiformes</taxon>
        <taxon>Mesostigmata</taxon>
        <taxon>Gamasina</taxon>
        <taxon>Phytoseioidea</taxon>
        <taxon>Phytoseiidae</taxon>
        <taxon>Typhlodrominae</taxon>
        <taxon>Galendromus</taxon>
    </lineage>
</organism>
<evidence type="ECO:0000256" key="11">
    <source>
        <dbReference type="ARBA" id="ARBA00023180"/>
    </source>
</evidence>
<keyword evidence="12" id="KW-0628">Postsynaptic cell membrane</keyword>
<keyword evidence="10 25" id="KW-0675">Receptor</keyword>
<evidence type="ECO:0000256" key="13">
    <source>
        <dbReference type="ARBA" id="ARBA00023286"/>
    </source>
</evidence>
<evidence type="ECO:0000256" key="2">
    <source>
        <dbReference type="ARBA" id="ARBA00022448"/>
    </source>
</evidence>
<feature type="region of interest" description="Disordered" evidence="19">
    <location>
        <begin position="873"/>
        <end position="895"/>
    </location>
</feature>
<dbReference type="SMART" id="SM00918">
    <property type="entry name" value="Lig_chan-Glu_bd"/>
    <property type="match status" value="1"/>
</dbReference>
<keyword evidence="2" id="KW-0813">Transport</keyword>
<dbReference type="KEGG" id="goe:100905217"/>
<dbReference type="AlphaFoldDB" id="A0AAJ7L6H4"/>
<evidence type="ECO:0000313" key="25">
    <source>
        <dbReference type="RefSeq" id="XP_018497344.2"/>
    </source>
</evidence>
<evidence type="ECO:0000256" key="3">
    <source>
        <dbReference type="ARBA" id="ARBA00022475"/>
    </source>
</evidence>
<evidence type="ECO:0000259" key="22">
    <source>
        <dbReference type="SMART" id="SM00079"/>
    </source>
</evidence>
<evidence type="ECO:0000256" key="16">
    <source>
        <dbReference type="PIRSR" id="PIRSR601508-1"/>
    </source>
</evidence>
<dbReference type="Pfam" id="PF10613">
    <property type="entry name" value="Lig_chan-Glu_bd"/>
    <property type="match status" value="1"/>
</dbReference>
<dbReference type="Pfam" id="PF01094">
    <property type="entry name" value="ANF_receptor"/>
    <property type="match status" value="1"/>
</dbReference>